<evidence type="ECO:0000256" key="3">
    <source>
        <dbReference type="SAM" id="Phobius"/>
    </source>
</evidence>
<keyword evidence="1" id="KW-0539">Nucleus</keyword>
<feature type="transmembrane region" description="Helical" evidence="3">
    <location>
        <begin position="12"/>
        <end position="33"/>
    </location>
</feature>
<evidence type="ECO:0000313" key="6">
    <source>
        <dbReference type="Proteomes" id="UP001652620"/>
    </source>
</evidence>
<dbReference type="Pfam" id="PF02944">
    <property type="entry name" value="BESS"/>
    <property type="match status" value="1"/>
</dbReference>
<dbReference type="RefSeq" id="XP_011204336.2">
    <property type="nucleotide sequence ID" value="XM_011206034.3"/>
</dbReference>
<dbReference type="GO" id="GO:0005667">
    <property type="term" value="C:transcription regulator complex"/>
    <property type="evidence" value="ECO:0007669"/>
    <property type="project" value="TreeGrafter"/>
</dbReference>
<evidence type="ECO:0000256" key="1">
    <source>
        <dbReference type="PROSITE-ProRule" id="PRU00371"/>
    </source>
</evidence>
<comment type="subcellular location">
    <subcellularLocation>
        <location evidence="1">Nucleus</location>
    </subcellularLocation>
</comment>
<sequence>MACIYRADKYSRVFRSLAFVSTLSVGICVYRVVCEFADIENNAVAAVLSRTAMEKEDFIEEVRKREFLWDKKKIPLGRQQQKITDELWQEVADACKITKSTAKIKWRSLRDQFLKELKKVPVYTSGDSYYIDEREKPKWTHFNSLIFLLNTHTPRKQVIDIRPESIIDIRSSDSVHSWDESKSQIEDTPPTLETSETTNTYNHFPTIRKVYTLDEELENANSCVTEWKHEPAEANACDEGRVQIEYEPPPFVAVAPQMVDPKYAKNKRGYTSSAEEYGESAAAQLHDELYNCPSKKAAIEPDKSIELRTAAESNEDNENLLFFRSLLPYMNRLDIVQQLRVRTRFQEILMAELDATRH</sequence>
<dbReference type="InterPro" id="IPR004210">
    <property type="entry name" value="BESS_motif"/>
</dbReference>
<dbReference type="GO" id="GO:0006357">
    <property type="term" value="P:regulation of transcription by RNA polymerase II"/>
    <property type="evidence" value="ECO:0007669"/>
    <property type="project" value="TreeGrafter"/>
</dbReference>
<dbReference type="PANTHER" id="PTHR12243">
    <property type="entry name" value="MADF DOMAIN TRANSCRIPTION FACTOR"/>
    <property type="match status" value="1"/>
</dbReference>
<dbReference type="PROSITE" id="PS51029">
    <property type="entry name" value="MADF"/>
    <property type="match status" value="1"/>
</dbReference>
<accession>A0A6I9V748</accession>
<keyword evidence="3" id="KW-0812">Transmembrane</keyword>
<gene>
    <name evidence="7" type="primary">LOC105226909</name>
</gene>
<dbReference type="GeneID" id="105226909"/>
<protein>
    <submittedName>
        <fullName evidence="7">Uncharacterized protein LOC105226909</fullName>
    </submittedName>
</protein>
<dbReference type="KEGG" id="bdr:105226909"/>
<dbReference type="Pfam" id="PF10545">
    <property type="entry name" value="MADF_DNA_bdg"/>
    <property type="match status" value="1"/>
</dbReference>
<evidence type="ECO:0000259" key="5">
    <source>
        <dbReference type="PROSITE" id="PS51031"/>
    </source>
</evidence>
<reference evidence="7" key="1">
    <citation type="submission" date="2025-08" db="UniProtKB">
        <authorList>
            <consortium name="RefSeq"/>
        </authorList>
    </citation>
    <scope>IDENTIFICATION</scope>
    <source>
        <tissue evidence="7">Adult</tissue>
    </source>
</reference>
<dbReference type="OrthoDB" id="5984255at2759"/>
<dbReference type="SMART" id="SM00595">
    <property type="entry name" value="MADF"/>
    <property type="match status" value="1"/>
</dbReference>
<feature type="domain" description="MADF" evidence="4">
    <location>
        <begin position="57"/>
        <end position="153"/>
    </location>
</feature>
<dbReference type="GO" id="GO:0003677">
    <property type="term" value="F:DNA binding"/>
    <property type="evidence" value="ECO:0007669"/>
    <property type="project" value="InterPro"/>
</dbReference>
<name>A0A6I9V748_BACDO</name>
<dbReference type="InParanoid" id="A0A6I9V748"/>
<proteinExistence type="predicted"/>
<dbReference type="InterPro" id="IPR039353">
    <property type="entry name" value="TF_Adf1"/>
</dbReference>
<dbReference type="PANTHER" id="PTHR12243:SF69">
    <property type="entry name" value="SI:CH73-59F11.3"/>
    <property type="match status" value="1"/>
</dbReference>
<evidence type="ECO:0000256" key="2">
    <source>
        <dbReference type="SAM" id="MobiDB-lite"/>
    </source>
</evidence>
<evidence type="ECO:0000313" key="7">
    <source>
        <dbReference type="RefSeq" id="XP_011204336.2"/>
    </source>
</evidence>
<feature type="domain" description="BESS" evidence="5">
    <location>
        <begin position="316"/>
        <end position="355"/>
    </location>
</feature>
<organism evidence="6 7">
    <name type="scientific">Bactrocera dorsalis</name>
    <name type="common">Oriental fruit fly</name>
    <name type="synonym">Dacus dorsalis</name>
    <dbReference type="NCBI Taxonomy" id="27457"/>
    <lineage>
        <taxon>Eukaryota</taxon>
        <taxon>Metazoa</taxon>
        <taxon>Ecdysozoa</taxon>
        <taxon>Arthropoda</taxon>
        <taxon>Hexapoda</taxon>
        <taxon>Insecta</taxon>
        <taxon>Pterygota</taxon>
        <taxon>Neoptera</taxon>
        <taxon>Endopterygota</taxon>
        <taxon>Diptera</taxon>
        <taxon>Brachycera</taxon>
        <taxon>Muscomorpha</taxon>
        <taxon>Tephritoidea</taxon>
        <taxon>Tephritidae</taxon>
        <taxon>Bactrocera</taxon>
        <taxon>Bactrocera</taxon>
    </lineage>
</organism>
<dbReference type="Proteomes" id="UP001652620">
    <property type="component" value="Chromosome 3"/>
</dbReference>
<keyword evidence="3" id="KW-1133">Transmembrane helix</keyword>
<keyword evidence="3" id="KW-0472">Membrane</keyword>
<dbReference type="AlphaFoldDB" id="A0A6I9V748"/>
<dbReference type="InterPro" id="IPR006578">
    <property type="entry name" value="MADF-dom"/>
</dbReference>
<feature type="region of interest" description="Disordered" evidence="2">
    <location>
        <begin position="178"/>
        <end position="198"/>
    </location>
</feature>
<keyword evidence="6" id="KW-1185">Reference proteome</keyword>
<dbReference type="PROSITE" id="PS51031">
    <property type="entry name" value="BESS"/>
    <property type="match status" value="1"/>
</dbReference>
<evidence type="ECO:0000259" key="4">
    <source>
        <dbReference type="PROSITE" id="PS51029"/>
    </source>
</evidence>
<dbReference type="GO" id="GO:0005634">
    <property type="term" value="C:nucleus"/>
    <property type="evidence" value="ECO:0007669"/>
    <property type="project" value="UniProtKB-SubCell"/>
</dbReference>